<dbReference type="EMBL" id="JACVVD010000005">
    <property type="protein sequence ID" value="MBD0381841.1"/>
    <property type="molecule type" value="Genomic_DNA"/>
</dbReference>
<dbReference type="Gene3D" id="3.10.310.10">
    <property type="entry name" value="Diaminopimelate Epimerase, Chain A, domain 1"/>
    <property type="match status" value="2"/>
</dbReference>
<reference evidence="1" key="1">
    <citation type="submission" date="2020-09" db="EMBL/GenBank/DDBJ databases">
        <title>Draft Genome Sequence of Paenibacillus sp. WST5.</title>
        <authorList>
            <person name="Bao Z."/>
        </authorList>
    </citation>
    <scope>NUCLEOTIDE SEQUENCE</scope>
    <source>
        <strain evidence="1">WST5</strain>
    </source>
</reference>
<dbReference type="SUPFAM" id="SSF54506">
    <property type="entry name" value="Diaminopimelate epimerase-like"/>
    <property type="match status" value="2"/>
</dbReference>
<protein>
    <submittedName>
        <fullName evidence="1">Diaminopimelate epimerase</fullName>
    </submittedName>
</protein>
<sequence length="286" mass="31363">MKREIDFVKFNPTQNMTILVKTKHPSDECQLIASKMMSYDNVYAEQVGFIQKPQRHEAAAHLQMAGGEFCGNACMALAAYLASESGLNHDDRTEIVLEASGTDQIVLCQVKKINESYICRVAMPVPKKIEQKTVKFKGDELQLAIVRYPDFIHIVIEVDQFSEPMRKNAEELANLLGVALGANLIGVLLFKSDSNELAPLIYVPPLDSMVWERGCGSGTASLGAYLAWKNKGAVAMPIKQPGGMIHVTADCDQDEVTRLNIEGTVGIVAHGKAFIEVCDLHLSGVK</sequence>
<dbReference type="AlphaFoldDB" id="A0A926KRK5"/>
<evidence type="ECO:0000313" key="1">
    <source>
        <dbReference type="EMBL" id="MBD0381841.1"/>
    </source>
</evidence>
<proteinExistence type="predicted"/>
<evidence type="ECO:0000313" key="2">
    <source>
        <dbReference type="Proteomes" id="UP000650466"/>
    </source>
</evidence>
<accession>A0A926KRK5</accession>
<dbReference type="Pfam" id="PF26317">
    <property type="entry name" value="CntK_N"/>
    <property type="match status" value="1"/>
</dbReference>
<dbReference type="InterPro" id="IPR058944">
    <property type="entry name" value="CntK-like"/>
</dbReference>
<dbReference type="Proteomes" id="UP000650466">
    <property type="component" value="Unassembled WGS sequence"/>
</dbReference>
<comment type="caution">
    <text evidence="1">The sequence shown here is derived from an EMBL/GenBank/DDBJ whole genome shotgun (WGS) entry which is preliminary data.</text>
</comment>
<name>A0A926KRK5_9BACL</name>
<gene>
    <name evidence="1" type="ORF">ICC18_17080</name>
</gene>
<keyword evidence="2" id="KW-1185">Reference proteome</keyword>
<dbReference type="RefSeq" id="WP_188175725.1">
    <property type="nucleotide sequence ID" value="NZ_JACVVD010000005.1"/>
</dbReference>
<organism evidence="1 2">
    <name type="scientific">Paenibacillus sedimenti</name>
    <dbReference type="NCBI Taxonomy" id="2770274"/>
    <lineage>
        <taxon>Bacteria</taxon>
        <taxon>Bacillati</taxon>
        <taxon>Bacillota</taxon>
        <taxon>Bacilli</taxon>
        <taxon>Bacillales</taxon>
        <taxon>Paenibacillaceae</taxon>
        <taxon>Paenibacillus</taxon>
    </lineage>
</organism>